<organism evidence="1 2">
    <name type="scientific">Geomonas terrae</name>
    <dbReference type="NCBI Taxonomy" id="2562681"/>
    <lineage>
        <taxon>Bacteria</taxon>
        <taxon>Pseudomonadati</taxon>
        <taxon>Thermodesulfobacteriota</taxon>
        <taxon>Desulfuromonadia</taxon>
        <taxon>Geobacterales</taxon>
        <taxon>Geobacteraceae</taxon>
        <taxon>Geomonas</taxon>
    </lineage>
</organism>
<reference evidence="1 2" key="1">
    <citation type="submission" date="2019-04" db="EMBL/GenBank/DDBJ databases">
        <title>Geobacter oryzae sp. nov., ferric-reducing bacteria isolated from paddy soil.</title>
        <authorList>
            <person name="Xu Z."/>
            <person name="Masuda Y."/>
            <person name="Itoh H."/>
            <person name="Senoo K."/>
        </authorList>
    </citation>
    <scope>NUCLEOTIDE SEQUENCE [LARGE SCALE GENOMIC DNA]</scope>
    <source>
        <strain evidence="1 2">Red111</strain>
    </source>
</reference>
<name>A0A4S1CDT4_9BACT</name>
<accession>A0A4S1CDT4</accession>
<dbReference type="EMBL" id="SRSC01000003">
    <property type="protein sequence ID" value="TGU71645.1"/>
    <property type="molecule type" value="Genomic_DNA"/>
</dbReference>
<sequence>MVRSILDIGNAKYKIDRLALCRFREEARRNADAGADERKGEPCDVRPSIEESLDYVFMEVMQLYNEYARTESLDVLVRLKDKLEQVSLMYKSVALAEEVLNINSCLPYERRVPSSTRSDDFGGH</sequence>
<evidence type="ECO:0000313" key="1">
    <source>
        <dbReference type="EMBL" id="TGU71645.1"/>
    </source>
</evidence>
<keyword evidence="2" id="KW-1185">Reference proteome</keyword>
<protein>
    <submittedName>
        <fullName evidence="1">Uncharacterized protein</fullName>
    </submittedName>
</protein>
<dbReference type="Proteomes" id="UP000306416">
    <property type="component" value="Unassembled WGS sequence"/>
</dbReference>
<gene>
    <name evidence="1" type="ORF">E4633_15170</name>
</gene>
<dbReference type="RefSeq" id="WP_135871418.1">
    <property type="nucleotide sequence ID" value="NZ_SRSC01000003.1"/>
</dbReference>
<dbReference type="AlphaFoldDB" id="A0A4S1CDT4"/>
<proteinExistence type="predicted"/>
<comment type="caution">
    <text evidence="1">The sequence shown here is derived from an EMBL/GenBank/DDBJ whole genome shotgun (WGS) entry which is preliminary data.</text>
</comment>
<evidence type="ECO:0000313" key="2">
    <source>
        <dbReference type="Proteomes" id="UP000306416"/>
    </source>
</evidence>